<evidence type="ECO:0000313" key="3">
    <source>
        <dbReference type="Proteomes" id="UP000594638"/>
    </source>
</evidence>
<evidence type="ECO:0000256" key="1">
    <source>
        <dbReference type="SAM" id="MobiDB-lite"/>
    </source>
</evidence>
<dbReference type="PANTHER" id="PTHR22166:SF12">
    <property type="entry name" value="ENDOPLASMIC RETICULUM JUNCTION FORMATION PROTEIN LUNAPARK"/>
    <property type="match status" value="1"/>
</dbReference>
<dbReference type="EMBL" id="CACTIH010009321">
    <property type="protein sequence ID" value="CAA3029617.1"/>
    <property type="molecule type" value="Genomic_DNA"/>
</dbReference>
<dbReference type="GO" id="GO:0071786">
    <property type="term" value="P:endoplasmic reticulum tubular network organization"/>
    <property type="evidence" value="ECO:0007669"/>
    <property type="project" value="InterPro"/>
</dbReference>
<reference evidence="2 3" key="1">
    <citation type="submission" date="2019-12" db="EMBL/GenBank/DDBJ databases">
        <authorList>
            <person name="Alioto T."/>
            <person name="Alioto T."/>
            <person name="Gomez Garrido J."/>
        </authorList>
    </citation>
    <scope>NUCLEOTIDE SEQUENCE [LARGE SCALE GENOMIC DNA]</scope>
</reference>
<feature type="region of interest" description="Disordered" evidence="1">
    <location>
        <begin position="1"/>
        <end position="21"/>
    </location>
</feature>
<proteinExistence type="predicted"/>
<dbReference type="InterPro" id="IPR040115">
    <property type="entry name" value="Lnp"/>
</dbReference>
<organism evidence="2 3">
    <name type="scientific">Olea europaea subsp. europaea</name>
    <dbReference type="NCBI Taxonomy" id="158383"/>
    <lineage>
        <taxon>Eukaryota</taxon>
        <taxon>Viridiplantae</taxon>
        <taxon>Streptophyta</taxon>
        <taxon>Embryophyta</taxon>
        <taxon>Tracheophyta</taxon>
        <taxon>Spermatophyta</taxon>
        <taxon>Magnoliopsida</taxon>
        <taxon>eudicotyledons</taxon>
        <taxon>Gunneridae</taxon>
        <taxon>Pentapetalae</taxon>
        <taxon>asterids</taxon>
        <taxon>lamiids</taxon>
        <taxon>Lamiales</taxon>
        <taxon>Oleaceae</taxon>
        <taxon>Oleeae</taxon>
        <taxon>Olea</taxon>
    </lineage>
</organism>
<dbReference type="OrthoDB" id="785942at2759"/>
<dbReference type="PANTHER" id="PTHR22166">
    <property type="entry name" value="ENDOPLASMIC RETICULUM JUNCTION FORMATION PROTEIN LUNAPARK"/>
    <property type="match status" value="1"/>
</dbReference>
<evidence type="ECO:0000313" key="2">
    <source>
        <dbReference type="EMBL" id="CAA3029617.1"/>
    </source>
</evidence>
<dbReference type="AlphaFoldDB" id="A0A8S0VIU1"/>
<dbReference type="GO" id="GO:0071782">
    <property type="term" value="C:endoplasmic reticulum tubular network"/>
    <property type="evidence" value="ECO:0007669"/>
    <property type="project" value="TreeGrafter"/>
</dbReference>
<comment type="caution">
    <text evidence="2">The sequence shown here is derived from an EMBL/GenBank/DDBJ whole genome shotgun (WGS) entry which is preliminary data.</text>
</comment>
<name>A0A8S0VIU1_OLEEU</name>
<protein>
    <submittedName>
        <fullName evidence="2">Uncharacterized protein At2g24330-like</fullName>
    </submittedName>
</protein>
<sequence>MAEESKKDVGESPTSTDTEVKMTKKKGILSRMWNALFRLRGDDFEKRLQHISKEEVAVLARIRRRSQRWRWMARNLIIFSVLLESPVFRDLECHRQMSMLIQSFKTWESGR</sequence>
<gene>
    <name evidence="2" type="ORF">OLEA9_A114200</name>
</gene>
<dbReference type="Proteomes" id="UP000594638">
    <property type="component" value="Unassembled WGS sequence"/>
</dbReference>
<keyword evidence="3" id="KW-1185">Reference proteome</keyword>
<dbReference type="Gramene" id="OE9A114200T1">
    <property type="protein sequence ID" value="OE9A114200C1"/>
    <property type="gene ID" value="OE9A114200"/>
</dbReference>
<feature type="compositionally biased region" description="Basic and acidic residues" evidence="1">
    <location>
        <begin position="1"/>
        <end position="10"/>
    </location>
</feature>
<accession>A0A8S0VIU1</accession>